<reference evidence="2 3" key="1">
    <citation type="journal article" date="2018" name="Cell">
        <title>The Chara Genome: Secondary Complexity and Implications for Plant Terrestrialization.</title>
        <authorList>
            <person name="Nishiyama T."/>
            <person name="Sakayama H."/>
            <person name="Vries J.D."/>
            <person name="Buschmann H."/>
            <person name="Saint-Marcoux D."/>
            <person name="Ullrich K.K."/>
            <person name="Haas F.B."/>
            <person name="Vanderstraeten L."/>
            <person name="Becker D."/>
            <person name="Lang D."/>
            <person name="Vosolsobe S."/>
            <person name="Rombauts S."/>
            <person name="Wilhelmsson P.K.I."/>
            <person name="Janitza P."/>
            <person name="Kern R."/>
            <person name="Heyl A."/>
            <person name="Rumpler F."/>
            <person name="Villalobos L.I.A.C."/>
            <person name="Clay J.M."/>
            <person name="Skokan R."/>
            <person name="Toyoda A."/>
            <person name="Suzuki Y."/>
            <person name="Kagoshima H."/>
            <person name="Schijlen E."/>
            <person name="Tajeshwar N."/>
            <person name="Catarino B."/>
            <person name="Hetherington A.J."/>
            <person name="Saltykova A."/>
            <person name="Bonnot C."/>
            <person name="Breuninger H."/>
            <person name="Symeonidi A."/>
            <person name="Radhakrishnan G.V."/>
            <person name="Van Nieuwerburgh F."/>
            <person name="Deforce D."/>
            <person name="Chang C."/>
            <person name="Karol K.G."/>
            <person name="Hedrich R."/>
            <person name="Ulvskov P."/>
            <person name="Glockner G."/>
            <person name="Delwiche C.F."/>
            <person name="Petrasek J."/>
            <person name="Van de Peer Y."/>
            <person name="Friml J."/>
            <person name="Beilby M."/>
            <person name="Dolan L."/>
            <person name="Kohara Y."/>
            <person name="Sugano S."/>
            <person name="Fujiyama A."/>
            <person name="Delaux P.-M."/>
            <person name="Quint M."/>
            <person name="TheiBen G."/>
            <person name="Hagemann M."/>
            <person name="Harholt J."/>
            <person name="Dunand C."/>
            <person name="Zachgo S."/>
            <person name="Langdale J."/>
            <person name="Maumus F."/>
            <person name="Straeten D.V.D."/>
            <person name="Gould S.B."/>
            <person name="Rensing S.A."/>
        </authorList>
    </citation>
    <scope>NUCLEOTIDE SEQUENCE [LARGE SCALE GENOMIC DNA]</scope>
    <source>
        <strain evidence="2 3">S276</strain>
    </source>
</reference>
<dbReference type="Gramene" id="GBG64964">
    <property type="protein sequence ID" value="GBG64964"/>
    <property type="gene ID" value="CBR_g48713"/>
</dbReference>
<sequence length="509" mass="56668">MSSALPNPPPPQGGRGDNKAAHVAPADADDGPRIKTLMDMCFDDGLFPETNVNVGVTEVIDGVEYLTLSDEFDQATVNWLKARTMIVIFDEPATTLSISQREQLIRVYEDAWYLAPMVNPSQKRKNTRRGAKRNILCGKVGKNSRMSIQNSMIRCRKGEEQGDKVVGEEEGKRERVDRLEEKGEEEEIIGVMDRREGEEGKWEVEAGKAYRGRAQEAGEELEGWVEVMEEEVGVVKTLTGEEGDLREREDTKEEADLAEDTKTMAEYATAYFSDILTSRRPSDESLEQLRGEHDLWQFTDKRLAPHQCRSLDRPLTLEELKEAAGCMAKGKAPGDDGLPVEFFMATWDTVGPILVCLFNRVLEGKLLTEDMNRGVITLLYKKGDKKNVRNWRPISLLNVAYKILDKALVRRLASLLPELVKADQGAFVKGISIAENMLTTMGALEIIDLVVVCWSVPNPTWMVSAEWLFPYARPHSVFGSGSPSLRSGRNVGTPCTECGANGAPLPSTE</sequence>
<feature type="compositionally biased region" description="Pro residues" evidence="1">
    <location>
        <begin position="1"/>
        <end position="12"/>
    </location>
</feature>
<proteinExistence type="predicted"/>
<evidence type="ECO:0000313" key="2">
    <source>
        <dbReference type="EMBL" id="GBG64964.1"/>
    </source>
</evidence>
<comment type="caution">
    <text evidence="2">The sequence shown here is derived from an EMBL/GenBank/DDBJ whole genome shotgun (WGS) entry which is preliminary data.</text>
</comment>
<evidence type="ECO:0000313" key="3">
    <source>
        <dbReference type="Proteomes" id="UP000265515"/>
    </source>
</evidence>
<dbReference type="Proteomes" id="UP000265515">
    <property type="component" value="Unassembled WGS sequence"/>
</dbReference>
<accession>A0A388K4I4</accession>
<dbReference type="OrthoDB" id="1934719at2759"/>
<dbReference type="AlphaFoldDB" id="A0A388K4I4"/>
<dbReference type="EMBL" id="BFEA01000056">
    <property type="protein sequence ID" value="GBG64964.1"/>
    <property type="molecule type" value="Genomic_DNA"/>
</dbReference>
<feature type="region of interest" description="Disordered" evidence="1">
    <location>
        <begin position="1"/>
        <end position="30"/>
    </location>
</feature>
<evidence type="ECO:0000256" key="1">
    <source>
        <dbReference type="SAM" id="MobiDB-lite"/>
    </source>
</evidence>
<protein>
    <submittedName>
        <fullName evidence="2">Uncharacterized protein</fullName>
    </submittedName>
</protein>
<dbReference type="PANTHER" id="PTHR19446">
    <property type="entry name" value="REVERSE TRANSCRIPTASES"/>
    <property type="match status" value="1"/>
</dbReference>
<dbReference type="STRING" id="69332.A0A388K4I4"/>
<gene>
    <name evidence="2" type="ORF">CBR_g48713</name>
</gene>
<organism evidence="2 3">
    <name type="scientific">Chara braunii</name>
    <name type="common">Braun's stonewort</name>
    <dbReference type="NCBI Taxonomy" id="69332"/>
    <lineage>
        <taxon>Eukaryota</taxon>
        <taxon>Viridiplantae</taxon>
        <taxon>Streptophyta</taxon>
        <taxon>Charophyceae</taxon>
        <taxon>Charales</taxon>
        <taxon>Characeae</taxon>
        <taxon>Chara</taxon>
    </lineage>
</organism>
<name>A0A388K4I4_CHABU</name>
<keyword evidence="3" id="KW-1185">Reference proteome</keyword>